<proteinExistence type="predicted"/>
<dbReference type="PANTHER" id="PTHR33055">
    <property type="entry name" value="TRANSPOSASE FOR INSERTION SEQUENCE ELEMENT IS1111A"/>
    <property type="match status" value="1"/>
</dbReference>
<dbReference type="PANTHER" id="PTHR33055:SF3">
    <property type="entry name" value="PUTATIVE TRANSPOSASE FOR IS117-RELATED"/>
    <property type="match status" value="1"/>
</dbReference>
<reference evidence="2 3" key="1">
    <citation type="submission" date="2023-03" db="EMBL/GenBank/DDBJ databases">
        <title>Novel Species.</title>
        <authorList>
            <person name="Ma S."/>
        </authorList>
    </citation>
    <scope>NUCLEOTIDE SEQUENCE [LARGE SCALE GENOMIC DNA]</scope>
    <source>
        <strain evidence="2 3">B11</strain>
    </source>
</reference>
<gene>
    <name evidence="2" type="ORF">QBE54_01180</name>
</gene>
<dbReference type="EMBL" id="CP121689">
    <property type="protein sequence ID" value="WZL76377.1"/>
    <property type="molecule type" value="Genomic_DNA"/>
</dbReference>
<feature type="domain" description="Transposase IS116/IS110/IS902 C-terminal" evidence="1">
    <location>
        <begin position="1"/>
        <end position="63"/>
    </location>
</feature>
<evidence type="ECO:0000259" key="1">
    <source>
        <dbReference type="Pfam" id="PF02371"/>
    </source>
</evidence>
<dbReference type="InterPro" id="IPR003346">
    <property type="entry name" value="Transposase_20"/>
</dbReference>
<evidence type="ECO:0000313" key="2">
    <source>
        <dbReference type="EMBL" id="WZL76377.1"/>
    </source>
</evidence>
<keyword evidence="3" id="KW-1185">Reference proteome</keyword>
<organism evidence="2 3">
    <name type="scientific">Thermatribacter velox</name>
    <dbReference type="NCBI Taxonomy" id="3039681"/>
    <lineage>
        <taxon>Bacteria</taxon>
        <taxon>Pseudomonadati</taxon>
        <taxon>Atribacterota</taxon>
        <taxon>Atribacteria</taxon>
        <taxon>Atribacterales</taxon>
        <taxon>Thermatribacteraceae</taxon>
        <taxon>Thermatribacter</taxon>
    </lineage>
</organism>
<dbReference type="InterPro" id="IPR047650">
    <property type="entry name" value="Transpos_IS110"/>
</dbReference>
<dbReference type="Proteomes" id="UP001461341">
    <property type="component" value="Chromosome"/>
</dbReference>
<name>A0ABZ2YBM2_9BACT</name>
<sequence length="113" mass="12808">MERFSKAKEVVQFAGLSPQIEQSGKSRNRAWLSKRGNPYLRKLLFLCALTASRYNSQCRALYERLLGRGKPRKVALAASASKLLRQANASLKRGVPYDLHYLGEKRNVGLQRT</sequence>
<evidence type="ECO:0000313" key="3">
    <source>
        <dbReference type="Proteomes" id="UP001461341"/>
    </source>
</evidence>
<accession>A0ABZ2YBM2</accession>
<dbReference type="RefSeq" id="WP_369018535.1">
    <property type="nucleotide sequence ID" value="NZ_CP121689.1"/>
</dbReference>
<dbReference type="Pfam" id="PF02371">
    <property type="entry name" value="Transposase_20"/>
    <property type="match status" value="1"/>
</dbReference>
<protein>
    <submittedName>
        <fullName evidence="2">IS110 family transposase</fullName>
    </submittedName>
</protein>